<name>A0ACC2DIE8_DIPCM</name>
<evidence type="ECO:0000313" key="2">
    <source>
        <dbReference type="Proteomes" id="UP001162992"/>
    </source>
</evidence>
<proteinExistence type="predicted"/>
<dbReference type="Proteomes" id="UP001162992">
    <property type="component" value="Chromosome 6"/>
</dbReference>
<gene>
    <name evidence="1" type="ORF">O6H91_06G123900</name>
</gene>
<protein>
    <submittedName>
        <fullName evidence="1">Uncharacterized protein</fullName>
    </submittedName>
</protein>
<accession>A0ACC2DIE8</accession>
<organism evidence="1 2">
    <name type="scientific">Diphasiastrum complanatum</name>
    <name type="common">Issler's clubmoss</name>
    <name type="synonym">Lycopodium complanatum</name>
    <dbReference type="NCBI Taxonomy" id="34168"/>
    <lineage>
        <taxon>Eukaryota</taxon>
        <taxon>Viridiplantae</taxon>
        <taxon>Streptophyta</taxon>
        <taxon>Embryophyta</taxon>
        <taxon>Tracheophyta</taxon>
        <taxon>Lycopodiopsida</taxon>
        <taxon>Lycopodiales</taxon>
        <taxon>Lycopodiaceae</taxon>
        <taxon>Lycopodioideae</taxon>
        <taxon>Diphasiastrum</taxon>
    </lineage>
</organism>
<keyword evidence="2" id="KW-1185">Reference proteome</keyword>
<sequence length="471" mass="51066">MAAWRSKLPSLQEDFLYTKLAEDMCLAQGPQRDADALIQALQKELTPKNPKLTNFNSTSQSRLLSKSLIDALADCLPEDTNLHPFIGFSEKQVVSTNTSFVSQSFSLKEGPASSVLEMESTSQSVGDFSNARGNAILTSTSTVRQSDFKNNVDFQASLGMHNLNKKVAMTASGACRPEFVDSHCVASTAIGTPPSSKTSALDTPTSLGAGGKRVGKKRTRASRRPPTTILEADSNNFRAMVQQLTGIPASPFFSPSLPRSRFEQLGSHLGGLVRPQSTSAAFPGQSSIPGLSMLDRALLQTENPTSLAHTSQAYTYGDILQSNEVTPFSFTLKQSSESQQLELDQPKSTMDFDKISEDSTKQLNSPSIFQPLGYSEAIALLSAKDQAPSLPADESHFWDSKADKSLRNISFNDLSKIRPVSVSKDTGCSEDQFYQKSMLDHLHGATDVDINSINNRTASPHIVDSWLSPAD</sequence>
<evidence type="ECO:0000313" key="1">
    <source>
        <dbReference type="EMBL" id="KAJ7554056.1"/>
    </source>
</evidence>
<comment type="caution">
    <text evidence="1">The sequence shown here is derived from an EMBL/GenBank/DDBJ whole genome shotgun (WGS) entry which is preliminary data.</text>
</comment>
<reference evidence="2" key="1">
    <citation type="journal article" date="2024" name="Proc. Natl. Acad. Sci. U.S.A.">
        <title>Extraordinary preservation of gene collinearity over three hundred million years revealed in homosporous lycophytes.</title>
        <authorList>
            <person name="Li C."/>
            <person name="Wickell D."/>
            <person name="Kuo L.Y."/>
            <person name="Chen X."/>
            <person name="Nie B."/>
            <person name="Liao X."/>
            <person name="Peng D."/>
            <person name="Ji J."/>
            <person name="Jenkins J."/>
            <person name="Williams M."/>
            <person name="Shu S."/>
            <person name="Plott C."/>
            <person name="Barry K."/>
            <person name="Rajasekar S."/>
            <person name="Grimwood J."/>
            <person name="Han X."/>
            <person name="Sun S."/>
            <person name="Hou Z."/>
            <person name="He W."/>
            <person name="Dai G."/>
            <person name="Sun C."/>
            <person name="Schmutz J."/>
            <person name="Leebens-Mack J.H."/>
            <person name="Li F.W."/>
            <person name="Wang L."/>
        </authorList>
    </citation>
    <scope>NUCLEOTIDE SEQUENCE [LARGE SCALE GENOMIC DNA]</scope>
    <source>
        <strain evidence="2">cv. PW_Plant_1</strain>
    </source>
</reference>
<dbReference type="EMBL" id="CM055097">
    <property type="protein sequence ID" value="KAJ7554056.1"/>
    <property type="molecule type" value="Genomic_DNA"/>
</dbReference>